<accession>A0A3M2W353</accession>
<gene>
    <name evidence="1" type="ORF">ALQ95_101948</name>
</gene>
<evidence type="ECO:0000313" key="2">
    <source>
        <dbReference type="Proteomes" id="UP000280292"/>
    </source>
</evidence>
<reference evidence="1 2" key="1">
    <citation type="submission" date="2018-08" db="EMBL/GenBank/DDBJ databases">
        <title>Recombination of ecologically and evolutionarily significant loci maintains genetic cohesion in the Pseudomonas syringae species complex.</title>
        <authorList>
            <person name="Dillon M."/>
            <person name="Thakur S."/>
            <person name="Almeida R.N.D."/>
            <person name="Weir B.S."/>
            <person name="Guttman D.S."/>
        </authorList>
    </citation>
    <scope>NUCLEOTIDE SEQUENCE [LARGE SCALE GENOMIC DNA]</scope>
    <source>
        <strain evidence="1 2">ICMP 3883</strain>
    </source>
</reference>
<dbReference type="EMBL" id="RBNR01000092">
    <property type="protein sequence ID" value="RML45866.1"/>
    <property type="molecule type" value="Genomic_DNA"/>
</dbReference>
<proteinExistence type="predicted"/>
<dbReference type="AlphaFoldDB" id="A0A3M2W353"/>
<evidence type="ECO:0000313" key="1">
    <source>
        <dbReference type="EMBL" id="RML45866.1"/>
    </source>
</evidence>
<name>A0A3M2W353_PSESI</name>
<organism evidence="1 2">
    <name type="scientific">Pseudomonas syringae pv. ribicola</name>
    <dbReference type="NCBI Taxonomy" id="55398"/>
    <lineage>
        <taxon>Bacteria</taxon>
        <taxon>Pseudomonadati</taxon>
        <taxon>Pseudomonadota</taxon>
        <taxon>Gammaproteobacteria</taxon>
        <taxon>Pseudomonadales</taxon>
        <taxon>Pseudomonadaceae</taxon>
        <taxon>Pseudomonas</taxon>
    </lineage>
</organism>
<protein>
    <submittedName>
        <fullName evidence="1">Uncharacterized protein</fullName>
    </submittedName>
</protein>
<sequence>MRLPDSYRYNITSPLRIISVCCSAGCDSLYRSAGCLTREGRGRGSEENSIVAAESIPMGGNGLADGLSSANQASNSVPN</sequence>
<dbReference type="Proteomes" id="UP000280292">
    <property type="component" value="Unassembled WGS sequence"/>
</dbReference>
<comment type="caution">
    <text evidence="1">The sequence shown here is derived from an EMBL/GenBank/DDBJ whole genome shotgun (WGS) entry which is preliminary data.</text>
</comment>